<dbReference type="AlphaFoldDB" id="A0A1M6I324"/>
<evidence type="ECO:0000259" key="1">
    <source>
        <dbReference type="PROSITE" id="PS51819"/>
    </source>
</evidence>
<dbReference type="InterPro" id="IPR004360">
    <property type="entry name" value="Glyas_Fos-R_dOase_dom"/>
</dbReference>
<name>A0A1M6I324_9FLAO</name>
<dbReference type="SUPFAM" id="SSF54593">
    <property type="entry name" value="Glyoxalase/Bleomycin resistance protein/Dihydroxybiphenyl dioxygenase"/>
    <property type="match status" value="1"/>
</dbReference>
<accession>A0A1M6I324</accession>
<keyword evidence="2" id="KW-0223">Dioxygenase</keyword>
<dbReference type="Pfam" id="PF00903">
    <property type="entry name" value="Glyoxalase"/>
    <property type="match status" value="1"/>
</dbReference>
<dbReference type="PROSITE" id="PS51819">
    <property type="entry name" value="VOC"/>
    <property type="match status" value="1"/>
</dbReference>
<reference evidence="3" key="1">
    <citation type="submission" date="2016-11" db="EMBL/GenBank/DDBJ databases">
        <authorList>
            <person name="Varghese N."/>
            <person name="Submissions S."/>
        </authorList>
    </citation>
    <scope>NUCLEOTIDE SEQUENCE [LARGE SCALE GENOMIC DNA]</scope>
    <source>
        <strain evidence="3">DSM 22623</strain>
    </source>
</reference>
<keyword evidence="2" id="KW-0560">Oxidoreductase</keyword>
<organism evidence="2 3">
    <name type="scientific">Aquimarina spongiae</name>
    <dbReference type="NCBI Taxonomy" id="570521"/>
    <lineage>
        <taxon>Bacteria</taxon>
        <taxon>Pseudomonadati</taxon>
        <taxon>Bacteroidota</taxon>
        <taxon>Flavobacteriia</taxon>
        <taxon>Flavobacteriales</taxon>
        <taxon>Flavobacteriaceae</taxon>
        <taxon>Aquimarina</taxon>
    </lineage>
</organism>
<dbReference type="GO" id="GO:0051213">
    <property type="term" value="F:dioxygenase activity"/>
    <property type="evidence" value="ECO:0007669"/>
    <property type="project" value="UniProtKB-KW"/>
</dbReference>
<dbReference type="Proteomes" id="UP000184432">
    <property type="component" value="Unassembled WGS sequence"/>
</dbReference>
<feature type="domain" description="VOC" evidence="1">
    <location>
        <begin position="23"/>
        <end position="153"/>
    </location>
</feature>
<dbReference type="STRING" id="570521.SAMN04488508_10785"/>
<sequence>MFLSLCIVSIHGYAQEKKVPELDSNFTAIIVTDIDVSSTWYTEILGYDVVDKREITEIGLKQSNLKRGNAHIELIELDSALLPQEVIPNHNPKTKLIGLFKIGFLVSEFDRFIDHINKNKVKLHGNIVTDKATGKRMVIIMDPDHNRIQIFEN</sequence>
<keyword evidence="3" id="KW-1185">Reference proteome</keyword>
<evidence type="ECO:0000313" key="2">
    <source>
        <dbReference type="EMBL" id="SHJ28846.1"/>
    </source>
</evidence>
<dbReference type="InterPro" id="IPR029068">
    <property type="entry name" value="Glyas_Bleomycin-R_OHBP_Dase"/>
</dbReference>
<protein>
    <submittedName>
        <fullName evidence="2">Catechol 2,3-dioxygenase</fullName>
    </submittedName>
</protein>
<proteinExistence type="predicted"/>
<gene>
    <name evidence="2" type="ORF">SAMN04488508_10785</name>
</gene>
<dbReference type="EMBL" id="FQYP01000007">
    <property type="protein sequence ID" value="SHJ28846.1"/>
    <property type="molecule type" value="Genomic_DNA"/>
</dbReference>
<dbReference type="Gene3D" id="3.10.180.10">
    <property type="entry name" value="2,3-Dihydroxybiphenyl 1,2-Dioxygenase, domain 1"/>
    <property type="match status" value="1"/>
</dbReference>
<dbReference type="InterPro" id="IPR037523">
    <property type="entry name" value="VOC_core"/>
</dbReference>
<evidence type="ECO:0000313" key="3">
    <source>
        <dbReference type="Proteomes" id="UP000184432"/>
    </source>
</evidence>